<proteinExistence type="predicted"/>
<dbReference type="HOGENOM" id="CLU_925340_0_0_1"/>
<evidence type="ECO:0000313" key="2">
    <source>
        <dbReference type="Proteomes" id="UP000015103"/>
    </source>
</evidence>
<sequence length="301" mass="35280">MDAAPPDFLPPLDNILFCFKKTTPWTRRGNLLRKRWKRKSRVLDHGYCYTLTTFLSPEFFVRFLEGQAIPHEISYAAFTLIIHSCIQWTKKYDGVSQTSNLHLRISTAIKHKLPDCPGYFLKIIYFNYFLDRTRILYRKIVDEIAKYVHYSNNKGRDKAKRCYKKSIEIILGFDKGTNDDVIGRMIDCLKEHALQERSKNNSISKRGYWNVGATRRVLKLSWVLIKGQMMMCYKKSIEIILGFDKGTNDDVIGRMIDCLKEHALQERSKNNSISKRGYWNVGATRRVLKLSWVLIKGQMMM</sequence>
<dbReference type="EMBL" id="ACPB03014299">
    <property type="status" value="NOT_ANNOTATED_CDS"/>
    <property type="molecule type" value="Genomic_DNA"/>
</dbReference>
<protein>
    <submittedName>
        <fullName evidence="1">Uncharacterized protein</fullName>
    </submittedName>
</protein>
<dbReference type="AlphaFoldDB" id="T1I2C2"/>
<dbReference type="VEuPathDB" id="VectorBase:RPRC010442"/>
<evidence type="ECO:0000313" key="1">
    <source>
        <dbReference type="EnsemblMetazoa" id="RPRC010442-PA"/>
    </source>
</evidence>
<keyword evidence="2" id="KW-1185">Reference proteome</keyword>
<accession>T1I2C2</accession>
<dbReference type="Proteomes" id="UP000015103">
    <property type="component" value="Unassembled WGS sequence"/>
</dbReference>
<dbReference type="EnsemblMetazoa" id="RPRC010442-RA">
    <property type="protein sequence ID" value="RPRC010442-PA"/>
    <property type="gene ID" value="RPRC010442"/>
</dbReference>
<organism evidence="1 2">
    <name type="scientific">Rhodnius prolixus</name>
    <name type="common">Triatomid bug</name>
    <dbReference type="NCBI Taxonomy" id="13249"/>
    <lineage>
        <taxon>Eukaryota</taxon>
        <taxon>Metazoa</taxon>
        <taxon>Ecdysozoa</taxon>
        <taxon>Arthropoda</taxon>
        <taxon>Hexapoda</taxon>
        <taxon>Insecta</taxon>
        <taxon>Pterygota</taxon>
        <taxon>Neoptera</taxon>
        <taxon>Paraneoptera</taxon>
        <taxon>Hemiptera</taxon>
        <taxon>Heteroptera</taxon>
        <taxon>Panheteroptera</taxon>
        <taxon>Cimicomorpha</taxon>
        <taxon>Reduviidae</taxon>
        <taxon>Triatominae</taxon>
        <taxon>Rhodnius</taxon>
    </lineage>
</organism>
<reference evidence="1" key="1">
    <citation type="submission" date="2015-05" db="UniProtKB">
        <authorList>
            <consortium name="EnsemblMetazoa"/>
        </authorList>
    </citation>
    <scope>IDENTIFICATION</scope>
</reference>
<dbReference type="InParanoid" id="T1I2C2"/>
<name>T1I2C2_RHOPR</name>